<dbReference type="InterPro" id="IPR045266">
    <property type="entry name" value="DOH_DOMON"/>
</dbReference>
<gene>
    <name evidence="3" type="ORF">MSPICULIGERA_LOCUS5398</name>
</gene>
<dbReference type="Pfam" id="PF03351">
    <property type="entry name" value="DOMON"/>
    <property type="match status" value="1"/>
</dbReference>
<dbReference type="SUPFAM" id="SSF49344">
    <property type="entry name" value="CBD9-like"/>
    <property type="match status" value="1"/>
</dbReference>
<keyword evidence="4" id="KW-1185">Reference proteome</keyword>
<feature type="domain" description="DOMON" evidence="2">
    <location>
        <begin position="29"/>
        <end position="145"/>
    </location>
</feature>
<dbReference type="PANTHER" id="PTHR36516:SF6">
    <property type="entry name" value="DOMON DOMAIN-CONTAINING PROTEIN"/>
    <property type="match status" value="1"/>
</dbReference>
<organism evidence="3 4">
    <name type="scientific">Mesorhabditis spiculigera</name>
    <dbReference type="NCBI Taxonomy" id="96644"/>
    <lineage>
        <taxon>Eukaryota</taxon>
        <taxon>Metazoa</taxon>
        <taxon>Ecdysozoa</taxon>
        <taxon>Nematoda</taxon>
        <taxon>Chromadorea</taxon>
        <taxon>Rhabditida</taxon>
        <taxon>Rhabditina</taxon>
        <taxon>Rhabditomorpha</taxon>
        <taxon>Rhabditoidea</taxon>
        <taxon>Rhabditidae</taxon>
        <taxon>Mesorhabditinae</taxon>
        <taxon>Mesorhabditis</taxon>
    </lineage>
</organism>
<evidence type="ECO:0000256" key="1">
    <source>
        <dbReference type="SAM" id="SignalP"/>
    </source>
</evidence>
<dbReference type="Gene3D" id="2.60.40.1210">
    <property type="entry name" value="Cellobiose dehydrogenase, cytochrome domain"/>
    <property type="match status" value="1"/>
</dbReference>
<dbReference type="Proteomes" id="UP001177023">
    <property type="component" value="Unassembled WGS sequence"/>
</dbReference>
<protein>
    <recommendedName>
        <fullName evidence="2">DOMON domain-containing protein</fullName>
    </recommendedName>
</protein>
<dbReference type="SMART" id="SM00664">
    <property type="entry name" value="DoH"/>
    <property type="match status" value="1"/>
</dbReference>
<feature type="signal peptide" evidence="1">
    <location>
        <begin position="1"/>
        <end position="21"/>
    </location>
</feature>
<dbReference type="AlphaFoldDB" id="A0AA36FTW1"/>
<dbReference type="PANTHER" id="PTHR36516">
    <property type="entry name" value="PROTEIN CBG04168-RELATED"/>
    <property type="match status" value="1"/>
</dbReference>
<proteinExistence type="predicted"/>
<comment type="caution">
    <text evidence="3">The sequence shown here is derived from an EMBL/GenBank/DDBJ whole genome shotgun (WGS) entry which is preliminary data.</text>
</comment>
<feature type="non-terminal residue" evidence="3">
    <location>
        <position position="1"/>
    </location>
</feature>
<name>A0AA36FTW1_9BILA</name>
<feature type="chain" id="PRO_5041455707" description="DOMON domain-containing protein" evidence="1">
    <location>
        <begin position="22"/>
        <end position="172"/>
    </location>
</feature>
<evidence type="ECO:0000259" key="2">
    <source>
        <dbReference type="PROSITE" id="PS50836"/>
    </source>
</evidence>
<keyword evidence="1" id="KW-0732">Signal</keyword>
<dbReference type="PROSITE" id="PS50836">
    <property type="entry name" value="DOMON"/>
    <property type="match status" value="1"/>
</dbReference>
<sequence>MRGPGLTSILLLAVFFGGSAAAICEFAAGNFRVQYGLMGQNIYFQLVLAGVPNTNGWTAIGFGNSMFSGLDVIVIRLLNGRVHVTDEYVRGHTHPFPDTNSVSVTAASYQNGMIMARFSRPVQTGDPYDHPLGGCSTWQFATILNRMGPDGSLYHHSMRPVPHVVCLEQCRI</sequence>
<dbReference type="CDD" id="cd09631">
    <property type="entry name" value="DOMON_DOH"/>
    <property type="match status" value="1"/>
</dbReference>
<accession>A0AA36FTW1</accession>
<evidence type="ECO:0000313" key="4">
    <source>
        <dbReference type="Proteomes" id="UP001177023"/>
    </source>
</evidence>
<reference evidence="3" key="1">
    <citation type="submission" date="2023-06" db="EMBL/GenBank/DDBJ databases">
        <authorList>
            <person name="Delattre M."/>
        </authorList>
    </citation>
    <scope>NUCLEOTIDE SEQUENCE</scope>
    <source>
        <strain evidence="3">AF72</strain>
    </source>
</reference>
<evidence type="ECO:0000313" key="3">
    <source>
        <dbReference type="EMBL" id="CAJ0566813.1"/>
    </source>
</evidence>
<dbReference type="InterPro" id="IPR005018">
    <property type="entry name" value="DOMON_domain"/>
</dbReference>
<dbReference type="EMBL" id="CATQJA010001331">
    <property type="protein sequence ID" value="CAJ0566813.1"/>
    <property type="molecule type" value="Genomic_DNA"/>
</dbReference>